<gene>
    <name evidence="5" type="primary">frr</name>
    <name evidence="9" type="ORF">MTY_2120</name>
</gene>
<dbReference type="FunFam" id="3.30.1360.40:FF:000001">
    <property type="entry name" value="Ribosome-recycling factor"/>
    <property type="match status" value="1"/>
</dbReference>
<dbReference type="EMBL" id="DF238840">
    <property type="protein sequence ID" value="GAF26780.1"/>
    <property type="molecule type" value="Genomic_DNA"/>
</dbReference>
<dbReference type="InterPro" id="IPR036191">
    <property type="entry name" value="RRF_sf"/>
</dbReference>
<evidence type="ECO:0000313" key="9">
    <source>
        <dbReference type="EMBL" id="GAF26780.1"/>
    </source>
</evidence>
<dbReference type="FunFam" id="1.10.132.20:FF:000001">
    <property type="entry name" value="Ribosome-recycling factor"/>
    <property type="match status" value="1"/>
</dbReference>
<sequence>MLADILQEAEEKMKKAVEGLRRELASLRAGRANPALLEKVLVSYYGTPTPVNQLATVSSPEARLLVIQPWDRNILPEIEKAILKSDLGLTPSSDGTVIRITIPQLTEERRSELVKVARKKAEEFRVMVRNARREANDKLKASEKNKEASEDEVKRAQEKVQKTTDNYIQIIDKILATKEAEIMEV</sequence>
<dbReference type="PANTHER" id="PTHR20982:SF3">
    <property type="entry name" value="MITOCHONDRIAL RIBOSOME RECYCLING FACTOR PSEUDO 1"/>
    <property type="match status" value="1"/>
</dbReference>
<dbReference type="Pfam" id="PF01765">
    <property type="entry name" value="RRF"/>
    <property type="match status" value="1"/>
</dbReference>
<evidence type="ECO:0000256" key="3">
    <source>
        <dbReference type="ARBA" id="ARBA00022490"/>
    </source>
</evidence>
<dbReference type="GO" id="GO:0043023">
    <property type="term" value="F:ribosomal large subunit binding"/>
    <property type="evidence" value="ECO:0007669"/>
    <property type="project" value="TreeGrafter"/>
</dbReference>
<feature type="region of interest" description="Disordered" evidence="7">
    <location>
        <begin position="135"/>
        <end position="159"/>
    </location>
</feature>
<dbReference type="GeneID" id="45617064"/>
<organism evidence="9">
    <name type="scientific">Moorella thermoacetica Y72</name>
    <dbReference type="NCBI Taxonomy" id="1325331"/>
    <lineage>
        <taxon>Bacteria</taxon>
        <taxon>Bacillati</taxon>
        <taxon>Bacillota</taxon>
        <taxon>Clostridia</taxon>
        <taxon>Neomoorellales</taxon>
        <taxon>Neomoorellaceae</taxon>
        <taxon>Neomoorella</taxon>
    </lineage>
</organism>
<dbReference type="RefSeq" id="WP_011392549.1">
    <property type="nucleotide sequence ID" value="NZ_DF238840.1"/>
</dbReference>
<evidence type="ECO:0000256" key="7">
    <source>
        <dbReference type="SAM" id="MobiDB-lite"/>
    </source>
</evidence>
<dbReference type="HAMAP" id="MF_00040">
    <property type="entry name" value="RRF"/>
    <property type="match status" value="1"/>
</dbReference>
<dbReference type="SUPFAM" id="SSF55194">
    <property type="entry name" value="Ribosome recycling factor, RRF"/>
    <property type="match status" value="1"/>
</dbReference>
<dbReference type="SMR" id="A0A0S6UH36"/>
<evidence type="ECO:0000256" key="6">
    <source>
        <dbReference type="SAM" id="Coils"/>
    </source>
</evidence>
<dbReference type="NCBIfam" id="TIGR00496">
    <property type="entry name" value="frr"/>
    <property type="match status" value="1"/>
</dbReference>
<feature type="domain" description="Ribosome recycling factor" evidence="8">
    <location>
        <begin position="20"/>
        <end position="183"/>
    </location>
</feature>
<dbReference type="AlphaFoldDB" id="A0A0S6UH36"/>
<dbReference type="Gene3D" id="3.30.1360.40">
    <property type="match status" value="1"/>
</dbReference>
<feature type="coiled-coil region" evidence="6">
    <location>
        <begin position="3"/>
        <end position="30"/>
    </location>
</feature>
<dbReference type="Gene3D" id="1.10.132.20">
    <property type="entry name" value="Ribosome-recycling factor"/>
    <property type="match status" value="1"/>
</dbReference>
<keyword evidence="6" id="KW-0175">Coiled coil</keyword>
<evidence type="ECO:0000256" key="2">
    <source>
        <dbReference type="ARBA" id="ARBA00005912"/>
    </source>
</evidence>
<keyword evidence="4 5" id="KW-0648">Protein biosynthesis</keyword>
<accession>A0A0S6UH36</accession>
<reference evidence="9" key="1">
    <citation type="journal article" date="2014" name="Gene">
        <title>Genome-guided analysis of transformation efficiency and carbon dioxide assimilation by Moorella thermoacetica Y72.</title>
        <authorList>
            <person name="Tsukahara K."/>
            <person name="Kita A."/>
            <person name="Nakashimada Y."/>
            <person name="Hoshino T."/>
            <person name="Murakami K."/>
        </authorList>
    </citation>
    <scope>NUCLEOTIDE SEQUENCE [LARGE SCALE GENOMIC DNA]</scope>
    <source>
        <strain evidence="9">Y72</strain>
    </source>
</reference>
<dbReference type="GO" id="GO:0006415">
    <property type="term" value="P:translational termination"/>
    <property type="evidence" value="ECO:0007669"/>
    <property type="project" value="UniProtKB-UniRule"/>
</dbReference>
<protein>
    <recommendedName>
        <fullName evidence="5">Ribosome-recycling factor</fullName>
        <shortName evidence="5">RRF</shortName>
    </recommendedName>
    <alternativeName>
        <fullName evidence="5">Ribosome-releasing factor</fullName>
    </alternativeName>
</protein>
<dbReference type="CDD" id="cd00520">
    <property type="entry name" value="RRF"/>
    <property type="match status" value="1"/>
</dbReference>
<dbReference type="InterPro" id="IPR023584">
    <property type="entry name" value="Ribosome_recyc_fac_dom"/>
</dbReference>
<evidence type="ECO:0000259" key="8">
    <source>
        <dbReference type="Pfam" id="PF01765"/>
    </source>
</evidence>
<dbReference type="Proteomes" id="UP000063718">
    <property type="component" value="Unassembled WGS sequence"/>
</dbReference>
<dbReference type="PANTHER" id="PTHR20982">
    <property type="entry name" value="RIBOSOME RECYCLING FACTOR"/>
    <property type="match status" value="1"/>
</dbReference>
<comment type="similarity">
    <text evidence="2 5">Belongs to the RRF family.</text>
</comment>
<keyword evidence="3 5" id="KW-0963">Cytoplasm</keyword>
<dbReference type="InterPro" id="IPR002661">
    <property type="entry name" value="Ribosome_recyc_fac"/>
</dbReference>
<dbReference type="GO" id="GO:0005737">
    <property type="term" value="C:cytoplasm"/>
    <property type="evidence" value="ECO:0007669"/>
    <property type="project" value="UniProtKB-SubCell"/>
</dbReference>
<comment type="function">
    <text evidence="5">Responsible for the release of ribosomes from messenger RNA at the termination of protein biosynthesis. May increase the efficiency of translation by recycling ribosomes from one round of translation to another.</text>
</comment>
<evidence type="ECO:0000256" key="4">
    <source>
        <dbReference type="ARBA" id="ARBA00022917"/>
    </source>
</evidence>
<proteinExistence type="inferred from homology"/>
<evidence type="ECO:0000256" key="1">
    <source>
        <dbReference type="ARBA" id="ARBA00004496"/>
    </source>
</evidence>
<evidence type="ECO:0000256" key="5">
    <source>
        <dbReference type="HAMAP-Rule" id="MF_00040"/>
    </source>
</evidence>
<comment type="subcellular location">
    <subcellularLocation>
        <location evidence="1 5">Cytoplasm</location>
    </subcellularLocation>
</comment>
<name>A0A0S6UH36_NEOTH</name>